<comment type="subcellular location">
    <subcellularLocation>
        <location evidence="1">Membrane</location>
        <topology evidence="1">Multi-pass membrane protein</topology>
    </subcellularLocation>
</comment>
<dbReference type="Pfam" id="PF20684">
    <property type="entry name" value="Fung_rhodopsin"/>
    <property type="match status" value="1"/>
</dbReference>
<keyword evidence="3 7" id="KW-1133">Transmembrane helix</keyword>
<dbReference type="Proteomes" id="UP000799779">
    <property type="component" value="Unassembled WGS sequence"/>
</dbReference>
<dbReference type="PANTHER" id="PTHR33048">
    <property type="entry name" value="PTH11-LIKE INTEGRAL MEMBRANE PROTEIN (AFU_ORTHOLOGUE AFUA_5G11245)"/>
    <property type="match status" value="1"/>
</dbReference>
<sequence>MDSNGPKTVTALWAMTGISIVFIAVRFYCKYISTRRLGIDDGILLVAWVFTLVYSSLITISVSYGLGDHKADIKEHNKVPMYKYMFLGEFFSLISLPTSKTSFAVTLLRIATKRWQKYSIWFVIITMNATLWICGLLLFFQCSPIEKNWNKAMAGTCWKSKVQDDYSIFAGAYSAALDFFLASFPCLMIWNLQISGREKAGVIIAMSFGYLAGITAAVKTSFLPGIGGYKDITYQLANLLIWSNAEAAVTIVAACIPFYRVLIKKVRSYNSAQKNGNSYRLGSYNGRNPTVGTGRSRKGRGLETEMGEDDLSERSILGEAVRDHGAIVKSSEVTIEYTEDKTGRSHA</sequence>
<gene>
    <name evidence="9" type="ORF">P154DRAFT_155404</name>
</gene>
<dbReference type="OrthoDB" id="3934549at2759"/>
<keyword evidence="2 7" id="KW-0812">Transmembrane</keyword>
<feature type="transmembrane region" description="Helical" evidence="7">
    <location>
        <begin position="239"/>
        <end position="259"/>
    </location>
</feature>
<proteinExistence type="inferred from homology"/>
<feature type="transmembrane region" description="Helical" evidence="7">
    <location>
        <begin position="120"/>
        <end position="140"/>
    </location>
</feature>
<feature type="transmembrane region" description="Helical" evidence="7">
    <location>
        <begin position="41"/>
        <end position="64"/>
    </location>
</feature>
<organism evidence="9 10">
    <name type="scientific">Amniculicola lignicola CBS 123094</name>
    <dbReference type="NCBI Taxonomy" id="1392246"/>
    <lineage>
        <taxon>Eukaryota</taxon>
        <taxon>Fungi</taxon>
        <taxon>Dikarya</taxon>
        <taxon>Ascomycota</taxon>
        <taxon>Pezizomycotina</taxon>
        <taxon>Dothideomycetes</taxon>
        <taxon>Pleosporomycetidae</taxon>
        <taxon>Pleosporales</taxon>
        <taxon>Amniculicolaceae</taxon>
        <taxon>Amniculicola</taxon>
    </lineage>
</organism>
<accession>A0A6A5WJA2</accession>
<feature type="transmembrane region" description="Helical" evidence="7">
    <location>
        <begin position="84"/>
        <end position="108"/>
    </location>
</feature>
<evidence type="ECO:0000256" key="1">
    <source>
        <dbReference type="ARBA" id="ARBA00004141"/>
    </source>
</evidence>
<evidence type="ECO:0000256" key="6">
    <source>
        <dbReference type="SAM" id="MobiDB-lite"/>
    </source>
</evidence>
<evidence type="ECO:0000256" key="2">
    <source>
        <dbReference type="ARBA" id="ARBA00022692"/>
    </source>
</evidence>
<evidence type="ECO:0000256" key="5">
    <source>
        <dbReference type="ARBA" id="ARBA00038359"/>
    </source>
</evidence>
<comment type="similarity">
    <text evidence="5">Belongs to the SAT4 family.</text>
</comment>
<evidence type="ECO:0000313" key="10">
    <source>
        <dbReference type="Proteomes" id="UP000799779"/>
    </source>
</evidence>
<evidence type="ECO:0000259" key="8">
    <source>
        <dbReference type="Pfam" id="PF20684"/>
    </source>
</evidence>
<protein>
    <recommendedName>
        <fullName evidence="8">Rhodopsin domain-containing protein</fullName>
    </recommendedName>
</protein>
<feature type="transmembrane region" description="Helical" evidence="7">
    <location>
        <begin position="202"/>
        <end position="227"/>
    </location>
</feature>
<evidence type="ECO:0000256" key="7">
    <source>
        <dbReference type="SAM" id="Phobius"/>
    </source>
</evidence>
<keyword evidence="10" id="KW-1185">Reference proteome</keyword>
<dbReference type="InterPro" id="IPR049326">
    <property type="entry name" value="Rhodopsin_dom_fungi"/>
</dbReference>
<feature type="domain" description="Rhodopsin" evidence="8">
    <location>
        <begin position="25"/>
        <end position="265"/>
    </location>
</feature>
<keyword evidence="4 7" id="KW-0472">Membrane</keyword>
<name>A0A6A5WJA2_9PLEO</name>
<dbReference type="InterPro" id="IPR052337">
    <property type="entry name" value="SAT4-like"/>
</dbReference>
<dbReference type="EMBL" id="ML977580">
    <property type="protein sequence ID" value="KAF2001923.1"/>
    <property type="molecule type" value="Genomic_DNA"/>
</dbReference>
<dbReference type="GO" id="GO:0016020">
    <property type="term" value="C:membrane"/>
    <property type="evidence" value="ECO:0007669"/>
    <property type="project" value="UniProtKB-SubCell"/>
</dbReference>
<dbReference type="AlphaFoldDB" id="A0A6A5WJA2"/>
<feature type="transmembrane region" description="Helical" evidence="7">
    <location>
        <begin position="12"/>
        <end position="29"/>
    </location>
</feature>
<reference evidence="9" key="1">
    <citation type="journal article" date="2020" name="Stud. Mycol.">
        <title>101 Dothideomycetes genomes: a test case for predicting lifestyles and emergence of pathogens.</title>
        <authorList>
            <person name="Haridas S."/>
            <person name="Albert R."/>
            <person name="Binder M."/>
            <person name="Bloem J."/>
            <person name="Labutti K."/>
            <person name="Salamov A."/>
            <person name="Andreopoulos B."/>
            <person name="Baker S."/>
            <person name="Barry K."/>
            <person name="Bills G."/>
            <person name="Bluhm B."/>
            <person name="Cannon C."/>
            <person name="Castanera R."/>
            <person name="Culley D."/>
            <person name="Daum C."/>
            <person name="Ezra D."/>
            <person name="Gonzalez J."/>
            <person name="Henrissat B."/>
            <person name="Kuo A."/>
            <person name="Liang C."/>
            <person name="Lipzen A."/>
            <person name="Lutzoni F."/>
            <person name="Magnuson J."/>
            <person name="Mondo S."/>
            <person name="Nolan M."/>
            <person name="Ohm R."/>
            <person name="Pangilinan J."/>
            <person name="Park H.-J."/>
            <person name="Ramirez L."/>
            <person name="Alfaro M."/>
            <person name="Sun H."/>
            <person name="Tritt A."/>
            <person name="Yoshinaga Y."/>
            <person name="Zwiers L.-H."/>
            <person name="Turgeon B."/>
            <person name="Goodwin S."/>
            <person name="Spatafora J."/>
            <person name="Crous P."/>
            <person name="Grigoriev I."/>
        </authorList>
    </citation>
    <scope>NUCLEOTIDE SEQUENCE</scope>
    <source>
        <strain evidence="9">CBS 123094</strain>
    </source>
</reference>
<evidence type="ECO:0000256" key="3">
    <source>
        <dbReference type="ARBA" id="ARBA00022989"/>
    </source>
</evidence>
<feature type="compositionally biased region" description="Polar residues" evidence="6">
    <location>
        <begin position="280"/>
        <end position="293"/>
    </location>
</feature>
<feature type="transmembrane region" description="Helical" evidence="7">
    <location>
        <begin position="168"/>
        <end position="190"/>
    </location>
</feature>
<evidence type="ECO:0000313" key="9">
    <source>
        <dbReference type="EMBL" id="KAF2001923.1"/>
    </source>
</evidence>
<evidence type="ECO:0000256" key="4">
    <source>
        <dbReference type="ARBA" id="ARBA00023136"/>
    </source>
</evidence>
<feature type="region of interest" description="Disordered" evidence="6">
    <location>
        <begin position="280"/>
        <end position="308"/>
    </location>
</feature>
<dbReference type="PANTHER" id="PTHR33048:SF42">
    <property type="entry name" value="INTEGRAL MEMBRANE PROTEIN"/>
    <property type="match status" value="1"/>
</dbReference>